<reference evidence="3" key="1">
    <citation type="journal article" date="2011" name="Nature">
        <title>Genome sequence and analysis of the tuber crop potato.</title>
        <authorList>
            <consortium name="The Potato Genome Sequencing Consortium"/>
        </authorList>
    </citation>
    <scope>NUCLEOTIDE SEQUENCE [LARGE SCALE GENOMIC DNA]</scope>
    <source>
        <strain evidence="3">cv. DM1-3 516 R44</strain>
    </source>
</reference>
<dbReference type="InParanoid" id="M1B106"/>
<dbReference type="STRING" id="4113.M1B106"/>
<evidence type="ECO:0000313" key="3">
    <source>
        <dbReference type="Proteomes" id="UP000011115"/>
    </source>
</evidence>
<dbReference type="PaxDb" id="4113-PGSC0003DMT400034616"/>
<proteinExistence type="predicted"/>
<feature type="compositionally biased region" description="Basic and acidic residues" evidence="1">
    <location>
        <begin position="26"/>
        <end position="71"/>
    </location>
</feature>
<name>M1B106_SOLTU</name>
<feature type="compositionally biased region" description="Acidic residues" evidence="1">
    <location>
        <begin position="1"/>
        <end position="19"/>
    </location>
</feature>
<protein>
    <submittedName>
        <fullName evidence="2">Uncharacterized protein</fullName>
    </submittedName>
</protein>
<sequence>MEESEEEECPMENKDEDEPGTPQDSRGSDREISSSHEKPHADGSTEKSNDVAERSDSHGSVRDDADSHSTDQGDSESSSAAKSDEELSDNELLVMPILVHYLLGHIFLDE</sequence>
<dbReference type="eggNOG" id="KOG1525">
    <property type="taxonomic scope" value="Eukaryota"/>
</dbReference>
<organism evidence="2 3">
    <name type="scientific">Solanum tuberosum</name>
    <name type="common">Potato</name>
    <dbReference type="NCBI Taxonomy" id="4113"/>
    <lineage>
        <taxon>Eukaryota</taxon>
        <taxon>Viridiplantae</taxon>
        <taxon>Streptophyta</taxon>
        <taxon>Embryophyta</taxon>
        <taxon>Tracheophyta</taxon>
        <taxon>Spermatophyta</taxon>
        <taxon>Magnoliopsida</taxon>
        <taxon>eudicotyledons</taxon>
        <taxon>Gunneridae</taxon>
        <taxon>Pentapetalae</taxon>
        <taxon>asterids</taxon>
        <taxon>lamiids</taxon>
        <taxon>Solanales</taxon>
        <taxon>Solanaceae</taxon>
        <taxon>Solanoideae</taxon>
        <taxon>Solaneae</taxon>
        <taxon>Solanum</taxon>
    </lineage>
</organism>
<feature type="region of interest" description="Disordered" evidence="1">
    <location>
        <begin position="1"/>
        <end position="89"/>
    </location>
</feature>
<dbReference type="EnsemblPlants" id="PGSC0003DMT400034616">
    <property type="protein sequence ID" value="PGSC0003DMT400034616"/>
    <property type="gene ID" value="PGSC0003DMG402013303"/>
</dbReference>
<evidence type="ECO:0000313" key="2">
    <source>
        <dbReference type="EnsemblPlants" id="PGSC0003DMT400034616"/>
    </source>
</evidence>
<evidence type="ECO:0000256" key="1">
    <source>
        <dbReference type="SAM" id="MobiDB-lite"/>
    </source>
</evidence>
<reference evidence="2" key="2">
    <citation type="submission" date="2015-06" db="UniProtKB">
        <authorList>
            <consortium name="EnsemblPlants"/>
        </authorList>
    </citation>
    <scope>IDENTIFICATION</scope>
    <source>
        <strain evidence="2">DM1-3 516 R44</strain>
    </source>
</reference>
<dbReference type="AlphaFoldDB" id="M1B106"/>
<dbReference type="HOGENOM" id="CLU_2175503_0_0_1"/>
<keyword evidence="3" id="KW-1185">Reference proteome</keyword>
<accession>M1B106</accession>
<dbReference type="Proteomes" id="UP000011115">
    <property type="component" value="Unassembled WGS sequence"/>
</dbReference>
<dbReference type="Gramene" id="PGSC0003DMT400034616">
    <property type="protein sequence ID" value="PGSC0003DMT400034616"/>
    <property type="gene ID" value="PGSC0003DMG402013303"/>
</dbReference>